<evidence type="ECO:0000313" key="4">
    <source>
        <dbReference type="Proteomes" id="UP001320715"/>
    </source>
</evidence>
<dbReference type="InterPro" id="IPR002347">
    <property type="entry name" value="SDR_fam"/>
</dbReference>
<protein>
    <submittedName>
        <fullName evidence="3">SDR family oxidoreductase</fullName>
    </submittedName>
</protein>
<keyword evidence="2" id="KW-0560">Oxidoreductase</keyword>
<evidence type="ECO:0000256" key="2">
    <source>
        <dbReference type="ARBA" id="ARBA00023002"/>
    </source>
</evidence>
<dbReference type="RefSeq" id="WP_252914285.1">
    <property type="nucleotide sequence ID" value="NZ_JAAAML010000001.1"/>
</dbReference>
<evidence type="ECO:0000313" key="3">
    <source>
        <dbReference type="EMBL" id="MCO6406729.1"/>
    </source>
</evidence>
<dbReference type="Proteomes" id="UP001320715">
    <property type="component" value="Unassembled WGS sequence"/>
</dbReference>
<dbReference type="PROSITE" id="PS00061">
    <property type="entry name" value="ADH_SHORT"/>
    <property type="match status" value="1"/>
</dbReference>
<dbReference type="PRINTS" id="PR00081">
    <property type="entry name" value="GDHRDH"/>
</dbReference>
<dbReference type="InterPro" id="IPR036291">
    <property type="entry name" value="NAD(P)-bd_dom_sf"/>
</dbReference>
<keyword evidence="4" id="KW-1185">Reference proteome</keyword>
<dbReference type="PRINTS" id="PR00080">
    <property type="entry name" value="SDRFAMILY"/>
</dbReference>
<name>A0ABT1CKK2_9HYPH</name>
<sequence length="257" mass="26650">MVLASELFNVSEEVALVTGGGTGMGFAMARALAVNGARLALAGNDPESLEAGVNSILELGGQAVAVPMDVRDDDTISAGFDLAEAALGPVSVVINNAGVAHRDKATHLARETLRNLMSINVEGAFMVAQEAARRMIRDGRGGSVINVSSVLSEMPMRQVSAYGASKAAVSQMTRCLALEWAKHGIRVNEIRPGWFDTGLTAPFLKGPGAKIMADQNPTGRLGETHDLDGVVLLLASKAGAYLNGSSITVDGGHSIGR</sequence>
<dbReference type="PANTHER" id="PTHR43669:SF3">
    <property type="entry name" value="ALCOHOL DEHYDROGENASE, PUTATIVE (AFU_ORTHOLOGUE AFUA_3G03445)-RELATED"/>
    <property type="match status" value="1"/>
</dbReference>
<dbReference type="InterPro" id="IPR020904">
    <property type="entry name" value="Sc_DH/Rdtase_CS"/>
</dbReference>
<comment type="similarity">
    <text evidence="1">Belongs to the short-chain dehydrogenases/reductases (SDR) family.</text>
</comment>
<comment type="caution">
    <text evidence="3">The sequence shown here is derived from an EMBL/GenBank/DDBJ whole genome shotgun (WGS) entry which is preliminary data.</text>
</comment>
<dbReference type="SUPFAM" id="SSF51735">
    <property type="entry name" value="NAD(P)-binding Rossmann-fold domains"/>
    <property type="match status" value="1"/>
</dbReference>
<dbReference type="Pfam" id="PF13561">
    <property type="entry name" value="adh_short_C2"/>
    <property type="match status" value="1"/>
</dbReference>
<organism evidence="3 4">
    <name type="scientific">Hoeflea alexandrii</name>
    <dbReference type="NCBI Taxonomy" id="288436"/>
    <lineage>
        <taxon>Bacteria</taxon>
        <taxon>Pseudomonadati</taxon>
        <taxon>Pseudomonadota</taxon>
        <taxon>Alphaproteobacteria</taxon>
        <taxon>Hyphomicrobiales</taxon>
        <taxon>Rhizobiaceae</taxon>
        <taxon>Hoeflea</taxon>
    </lineage>
</organism>
<dbReference type="PANTHER" id="PTHR43669">
    <property type="entry name" value="5-KETO-D-GLUCONATE 5-REDUCTASE"/>
    <property type="match status" value="1"/>
</dbReference>
<dbReference type="CDD" id="cd05233">
    <property type="entry name" value="SDR_c"/>
    <property type="match status" value="1"/>
</dbReference>
<evidence type="ECO:0000256" key="1">
    <source>
        <dbReference type="ARBA" id="ARBA00006484"/>
    </source>
</evidence>
<reference evidence="3 4" key="1">
    <citation type="submission" date="2020-01" db="EMBL/GenBank/DDBJ databases">
        <title>Genomes of bacteria type strains.</title>
        <authorList>
            <person name="Chen J."/>
            <person name="Zhu S."/>
            <person name="Yang J."/>
        </authorList>
    </citation>
    <scope>NUCLEOTIDE SEQUENCE [LARGE SCALE GENOMIC DNA]</scope>
    <source>
        <strain evidence="3 4">DSM 16655</strain>
    </source>
</reference>
<dbReference type="EMBL" id="JAAAML010000001">
    <property type="protein sequence ID" value="MCO6406729.1"/>
    <property type="molecule type" value="Genomic_DNA"/>
</dbReference>
<dbReference type="Gene3D" id="3.40.50.720">
    <property type="entry name" value="NAD(P)-binding Rossmann-like Domain"/>
    <property type="match status" value="1"/>
</dbReference>
<proteinExistence type="inferred from homology"/>
<accession>A0ABT1CKK2</accession>
<gene>
    <name evidence="3" type="ORF">GTW23_00965</name>
</gene>